<gene>
    <name evidence="1" type="ORF">BCD_1827</name>
</gene>
<evidence type="ECO:0000313" key="1">
    <source>
        <dbReference type="EMBL" id="AHH07893.1"/>
    </source>
</evidence>
<dbReference type="AlphaFoldDB" id="W5SMP7"/>
<name>W5SMP7_9SPIR</name>
<keyword evidence="1" id="KW-0614">Plasmid</keyword>
<accession>W5SMP7</accession>
<proteinExistence type="predicted"/>
<protein>
    <submittedName>
        <fullName evidence="1">Uncharacterized protein</fullName>
    </submittedName>
</protein>
<geneLocation type="plasmid" evidence="1">
    <name>unnamed</name>
</geneLocation>
<sequence length="30" mass="3502">MRLWDVFTLNLAKGISIEDIRNNQKKDAVI</sequence>
<organism evidence="1">
    <name type="scientific">Borrelia crocidurae DOU</name>
    <dbReference type="NCBI Taxonomy" id="1293575"/>
    <lineage>
        <taxon>Bacteria</taxon>
        <taxon>Pseudomonadati</taxon>
        <taxon>Spirochaetota</taxon>
        <taxon>Spirochaetia</taxon>
        <taxon>Spirochaetales</taxon>
        <taxon>Borreliaceae</taxon>
        <taxon>Borrelia</taxon>
    </lineage>
</organism>
<reference evidence="1" key="1">
    <citation type="submission" date="2013-02" db="EMBL/GenBank/DDBJ databases">
        <title>Comparative genomics of Borrelia species.</title>
        <authorList>
            <person name="Schwan T.G."/>
            <person name="Raffel S.J."/>
            <person name="Porcella S.F."/>
        </authorList>
    </citation>
    <scope>NUCLEOTIDE SEQUENCE</scope>
    <source>
        <strain evidence="1">DOU</strain>
        <plasmid evidence="1">unnamed</plasmid>
    </source>
</reference>
<dbReference type="EMBL" id="CP004342">
    <property type="protein sequence ID" value="AHH07893.1"/>
    <property type="molecule type" value="Genomic_DNA"/>
</dbReference>
<dbReference type="HOGENOM" id="CLU_3402386_0_0_12"/>